<dbReference type="Pfam" id="PF18052">
    <property type="entry name" value="Rx_N"/>
    <property type="match status" value="1"/>
</dbReference>
<dbReference type="InterPro" id="IPR042197">
    <property type="entry name" value="Apaf_helical"/>
</dbReference>
<evidence type="ECO:0000259" key="8">
    <source>
        <dbReference type="Pfam" id="PF18052"/>
    </source>
</evidence>
<dbReference type="SUPFAM" id="SSF52540">
    <property type="entry name" value="P-loop containing nucleoside triphosphate hydrolases"/>
    <property type="match status" value="1"/>
</dbReference>
<evidence type="ECO:0000256" key="4">
    <source>
        <dbReference type="ARBA" id="ARBA00022741"/>
    </source>
</evidence>
<feature type="domain" description="Disease resistance N-terminal" evidence="8">
    <location>
        <begin position="37"/>
        <end position="124"/>
    </location>
</feature>
<dbReference type="InterPro" id="IPR027417">
    <property type="entry name" value="P-loop_NTPase"/>
</dbReference>
<dbReference type="Pfam" id="PF23598">
    <property type="entry name" value="LRR_14"/>
    <property type="match status" value="1"/>
</dbReference>
<dbReference type="InterPro" id="IPR058922">
    <property type="entry name" value="WHD_DRP"/>
</dbReference>
<evidence type="ECO:0000256" key="6">
    <source>
        <dbReference type="ARBA" id="ARBA00022840"/>
    </source>
</evidence>
<evidence type="ECO:0000256" key="5">
    <source>
        <dbReference type="ARBA" id="ARBA00022821"/>
    </source>
</evidence>
<dbReference type="GO" id="GO:0042742">
    <property type="term" value="P:defense response to bacterium"/>
    <property type="evidence" value="ECO:0007669"/>
    <property type="project" value="UniProtKB-ARBA"/>
</dbReference>
<evidence type="ECO:0000256" key="3">
    <source>
        <dbReference type="ARBA" id="ARBA00022737"/>
    </source>
</evidence>
<dbReference type="FunFam" id="1.10.10.10:FF:000322">
    <property type="entry name" value="Probable disease resistance protein At1g63360"/>
    <property type="match status" value="1"/>
</dbReference>
<dbReference type="GO" id="GO:0002758">
    <property type="term" value="P:innate immune response-activating signaling pathway"/>
    <property type="evidence" value="ECO:0007669"/>
    <property type="project" value="UniProtKB-ARBA"/>
</dbReference>
<dbReference type="EMBL" id="MH500085">
    <property type="protein sequence ID" value="AYJ72174.1"/>
    <property type="molecule type" value="mRNA"/>
</dbReference>
<dbReference type="InterPro" id="IPR032675">
    <property type="entry name" value="LRR_dom_sf"/>
</dbReference>
<dbReference type="Gene3D" id="3.40.50.300">
    <property type="entry name" value="P-loop containing nucleotide triphosphate hydrolases"/>
    <property type="match status" value="1"/>
</dbReference>
<dbReference type="PANTHER" id="PTHR36766">
    <property type="entry name" value="PLANT BROAD-SPECTRUM MILDEW RESISTANCE PROTEIN RPW8"/>
    <property type="match status" value="1"/>
</dbReference>
<evidence type="ECO:0000256" key="1">
    <source>
        <dbReference type="ARBA" id="ARBA00008894"/>
    </source>
</evidence>
<dbReference type="Gene3D" id="3.80.10.10">
    <property type="entry name" value="Ribonuclease Inhibitor"/>
    <property type="match status" value="2"/>
</dbReference>
<name>A0A3B8DFU3_COCNU</name>
<dbReference type="Gene3D" id="1.20.5.4130">
    <property type="match status" value="1"/>
</dbReference>
<feature type="domain" description="Disease resistance protein winged helix" evidence="9">
    <location>
        <begin position="469"/>
        <end position="536"/>
    </location>
</feature>
<dbReference type="Pfam" id="PF23559">
    <property type="entry name" value="WHD_DRP"/>
    <property type="match status" value="1"/>
</dbReference>
<proteinExistence type="evidence at transcript level"/>
<keyword evidence="5" id="KW-0611">Plant defense</keyword>
<sequence length="1192" mass="137074">MFSDHGEQLYHCAARVSSNMDMGKMMMVGEWFASYVLNKLAEMVSLHLESQYDLFTGVKTMVEDVKARLPRIRAVMQAAEGRPIKDPALATWLRELKDAAYEADDVLDELEFKELRYKLHNKRKLSDFASSAVKLLKHFIMSDNELENLKNLVGNLDKIYTNINYMEEQLKDYNSKQRSVTRETSSIIQDIVFGREIERDVILDVLLPSADEPGSSIKCGTGGSSYSSLGVLPIVGIGGVGKTTLAQLIYNDERVVRHFEQRNWVYVSDNFDVKRIAKELIYSSTDDWITHDISLEGILMKLRDATRNKRFLFVLDDVWDETGSKWKELHGVLTSGAKGSIVLVTTQSPVVAEVMGTMDPIELNSLRQDDFWRLFEHSAFGENILEEERREKLQIIGRKISEKLHGLPLAGKVLGSLLKSRLDEGYWKMILESEWWEHEYVLDNILPSLALTYEHLNANLKQCFAYCSIFPRSYIFEKDRLVQMWMAQGFIQKKNQIRMRMEDIGSHIFDELTSRYFFLPTLNNKYVMHDLIRELAVCISLDECLVIGDDKGEIPETIRHLTLRTDKLDVFMGAHKLQNLRSILFFGNYDSEIVYHFLDGMLKRSKSLRVLDLSYLNSKLKKLPDAIGGLLHLRYLDVSCTKIEQLPKSICWLCHLQVLNVRSCRAIRLPEDMNKLTNLRHLYGEVDTISQIAGIGDLTSLQELEEFRVAKKRRHEIGELKGLRNLRRRLSIKNLENIDSKEEAMEAMLKDKEYLTALHLEKNLNAECPPDAEKEIFEGLQPHASLERLKIMGYGGTIFPTWMVENKFLSNLESIYLESCISLESIPPLGQLPFLKYLRIENMPVIKRIGREFYGDTAVAFPFLQQLIFNDFKEWEEWLEADGAKFLPRLRTLHLHKCFKLRKVPFIFLSSSLLELSIQDCCDFGVCLESLTSLTTLRIARYRSQVSLCLSNLRALEHLDLDNCPEMKLVRELQNLTALQILHLRKCPAQEFLCLSNLRALKHLHLENCPVMKLVGGLQFLTTLETLKLTDCPNLIEPSKPVQLHVGQGLRTLNRLDIGGTILLRNLRILLGSLPSLQHLHIHSGYGVTNFTGEQELWFQQLTSLQELKIDHFQTLESLPTSLVNSSSIRRLTISFCYNISLQENKLPTALEELRIIVCPLLKSRCLRGGADWPKIAHIPFIHIDNEIIQQP</sequence>
<evidence type="ECO:0000256" key="2">
    <source>
        <dbReference type="ARBA" id="ARBA00022614"/>
    </source>
</evidence>
<dbReference type="SUPFAM" id="SSF52058">
    <property type="entry name" value="L domain-like"/>
    <property type="match status" value="2"/>
</dbReference>
<accession>A0A3B8DFU3</accession>
<keyword evidence="3" id="KW-0677">Repeat</keyword>
<dbReference type="PRINTS" id="PR00364">
    <property type="entry name" value="DISEASERSIST"/>
</dbReference>
<comment type="similarity">
    <text evidence="1">Belongs to the disease resistance NB-LRR family.</text>
</comment>
<protein>
    <submittedName>
        <fullName evidence="11">CC-NBS-LRR protein</fullName>
    </submittedName>
</protein>
<feature type="domain" description="Disease resistance R13L4/SHOC-2-like LRR" evidence="10">
    <location>
        <begin position="581"/>
        <end position="941"/>
    </location>
</feature>
<evidence type="ECO:0000259" key="7">
    <source>
        <dbReference type="Pfam" id="PF00931"/>
    </source>
</evidence>
<organism evidence="11">
    <name type="scientific">Cocos nucifera</name>
    <name type="common">Coconut palm</name>
    <dbReference type="NCBI Taxonomy" id="13894"/>
    <lineage>
        <taxon>Eukaryota</taxon>
        <taxon>Viridiplantae</taxon>
        <taxon>Streptophyta</taxon>
        <taxon>Embryophyta</taxon>
        <taxon>Tracheophyta</taxon>
        <taxon>Spermatophyta</taxon>
        <taxon>Magnoliopsida</taxon>
        <taxon>Liliopsida</taxon>
        <taxon>Arecaceae</taxon>
        <taxon>Arecoideae</taxon>
        <taxon>Cocoseae</taxon>
        <taxon>Attaleinae</taxon>
        <taxon>Cocos</taxon>
    </lineage>
</organism>
<keyword evidence="4" id="KW-0547">Nucleotide-binding</keyword>
<dbReference type="Gene3D" id="1.10.8.430">
    <property type="entry name" value="Helical domain of apoptotic protease-activating factors"/>
    <property type="match status" value="1"/>
</dbReference>
<evidence type="ECO:0000259" key="10">
    <source>
        <dbReference type="Pfam" id="PF23598"/>
    </source>
</evidence>
<reference evidence="11" key="1">
    <citation type="submission" date="2018-06" db="EMBL/GenBank/DDBJ databases">
        <authorList>
            <person name="Rachana K.E."/>
            <person name="Rajesh M.K."/>
        </authorList>
    </citation>
    <scope>NUCLEOTIDE SEQUENCE</scope>
</reference>
<dbReference type="Gene3D" id="1.10.10.10">
    <property type="entry name" value="Winged helix-like DNA-binding domain superfamily/Winged helix DNA-binding domain"/>
    <property type="match status" value="1"/>
</dbReference>
<dbReference type="InterPro" id="IPR041118">
    <property type="entry name" value="Rx_N"/>
</dbReference>
<dbReference type="GO" id="GO:0043531">
    <property type="term" value="F:ADP binding"/>
    <property type="evidence" value="ECO:0007669"/>
    <property type="project" value="InterPro"/>
</dbReference>
<feature type="domain" description="NB-ARC" evidence="7">
    <location>
        <begin position="228"/>
        <end position="382"/>
    </location>
</feature>
<dbReference type="InterPro" id="IPR036388">
    <property type="entry name" value="WH-like_DNA-bd_sf"/>
</dbReference>
<dbReference type="GO" id="GO:0009626">
    <property type="term" value="P:plant-type hypersensitive response"/>
    <property type="evidence" value="ECO:0007669"/>
    <property type="project" value="UniProtKB-ARBA"/>
</dbReference>
<dbReference type="GO" id="GO:0005524">
    <property type="term" value="F:ATP binding"/>
    <property type="evidence" value="ECO:0007669"/>
    <property type="project" value="UniProtKB-KW"/>
</dbReference>
<dbReference type="InterPro" id="IPR055414">
    <property type="entry name" value="LRR_R13L4/SHOC2-like"/>
</dbReference>
<keyword evidence="6" id="KW-0067">ATP-binding</keyword>
<keyword evidence="2" id="KW-0433">Leucine-rich repeat</keyword>
<dbReference type="Pfam" id="PF00931">
    <property type="entry name" value="NB-ARC"/>
    <property type="match status" value="1"/>
</dbReference>
<dbReference type="PANTHER" id="PTHR36766:SF40">
    <property type="entry name" value="DISEASE RESISTANCE PROTEIN RGA3"/>
    <property type="match status" value="1"/>
</dbReference>
<evidence type="ECO:0000313" key="11">
    <source>
        <dbReference type="EMBL" id="AYJ72174.1"/>
    </source>
</evidence>
<dbReference type="InterPro" id="IPR002182">
    <property type="entry name" value="NB-ARC"/>
</dbReference>
<evidence type="ECO:0000259" key="9">
    <source>
        <dbReference type="Pfam" id="PF23559"/>
    </source>
</evidence>
<dbReference type="AlphaFoldDB" id="A0A3B8DFU3"/>